<dbReference type="EMBL" id="AMEZ01000064">
    <property type="protein sequence ID" value="EKY25805.1"/>
    <property type="molecule type" value="Genomic_DNA"/>
</dbReference>
<keyword evidence="2" id="KW-1185">Reference proteome</keyword>
<dbReference type="AlphaFoldDB" id="L1QDS1"/>
<protein>
    <submittedName>
        <fullName evidence="1">Uncharacterized protein</fullName>
    </submittedName>
</protein>
<proteinExistence type="predicted"/>
<dbReference type="PATRIC" id="fig|545697.3.peg.2351"/>
<dbReference type="Proteomes" id="UP000010420">
    <property type="component" value="Unassembled WGS sequence"/>
</dbReference>
<evidence type="ECO:0000313" key="2">
    <source>
        <dbReference type="Proteomes" id="UP000010420"/>
    </source>
</evidence>
<dbReference type="HOGENOM" id="CLU_3267988_0_0_9"/>
<name>L1QDS1_9CLOT</name>
<comment type="caution">
    <text evidence="1">The sequence shown here is derived from an EMBL/GenBank/DDBJ whole genome shotgun (WGS) entry which is preliminary data.</text>
</comment>
<sequence length="41" mass="4885">MKLLNKFIINKNYLKSLYNSIVILLNNRKITVKVKIHNNDI</sequence>
<evidence type="ECO:0000313" key="1">
    <source>
        <dbReference type="EMBL" id="EKY25805.1"/>
    </source>
</evidence>
<organism evidence="1 2">
    <name type="scientific">Clostridium celatum DSM 1785</name>
    <dbReference type="NCBI Taxonomy" id="545697"/>
    <lineage>
        <taxon>Bacteria</taxon>
        <taxon>Bacillati</taxon>
        <taxon>Bacillota</taxon>
        <taxon>Clostridia</taxon>
        <taxon>Eubacteriales</taxon>
        <taxon>Clostridiaceae</taxon>
        <taxon>Clostridium</taxon>
    </lineage>
</organism>
<accession>L1QDS1</accession>
<gene>
    <name evidence="1" type="ORF">HMPREF0216_02387</name>
</gene>
<reference evidence="1 2" key="1">
    <citation type="submission" date="2012-05" db="EMBL/GenBank/DDBJ databases">
        <authorList>
            <person name="Weinstock G."/>
            <person name="Sodergren E."/>
            <person name="Lobos E.A."/>
            <person name="Fulton L."/>
            <person name="Fulton R."/>
            <person name="Courtney L."/>
            <person name="Fronick C."/>
            <person name="O'Laughlin M."/>
            <person name="Godfrey J."/>
            <person name="Wilson R.M."/>
            <person name="Miner T."/>
            <person name="Farmer C."/>
            <person name="Delehaunty K."/>
            <person name="Cordes M."/>
            <person name="Minx P."/>
            <person name="Tomlinson C."/>
            <person name="Chen J."/>
            <person name="Wollam A."/>
            <person name="Pepin K.H."/>
            <person name="Bhonagiri V."/>
            <person name="Zhang X."/>
            <person name="Suruliraj S."/>
            <person name="Warren W."/>
            <person name="Mitreva M."/>
            <person name="Mardis E.R."/>
            <person name="Wilson R.K."/>
        </authorList>
    </citation>
    <scope>NUCLEOTIDE SEQUENCE [LARGE SCALE GENOMIC DNA]</scope>
    <source>
        <strain evidence="1 2">DSM 1785</strain>
    </source>
</reference>